<organism evidence="1 2">
    <name type="scientific">Acaulospora colombiana</name>
    <dbReference type="NCBI Taxonomy" id="27376"/>
    <lineage>
        <taxon>Eukaryota</taxon>
        <taxon>Fungi</taxon>
        <taxon>Fungi incertae sedis</taxon>
        <taxon>Mucoromycota</taxon>
        <taxon>Glomeromycotina</taxon>
        <taxon>Glomeromycetes</taxon>
        <taxon>Diversisporales</taxon>
        <taxon>Acaulosporaceae</taxon>
        <taxon>Acaulospora</taxon>
    </lineage>
</organism>
<proteinExistence type="predicted"/>
<reference evidence="1" key="1">
    <citation type="submission" date="2021-06" db="EMBL/GenBank/DDBJ databases">
        <authorList>
            <person name="Kallberg Y."/>
            <person name="Tangrot J."/>
            <person name="Rosling A."/>
        </authorList>
    </citation>
    <scope>NUCLEOTIDE SEQUENCE</scope>
    <source>
        <strain evidence="1">CL356</strain>
    </source>
</reference>
<dbReference type="Proteomes" id="UP000789525">
    <property type="component" value="Unassembled WGS sequence"/>
</dbReference>
<protein>
    <submittedName>
        <fullName evidence="1">9168_t:CDS:1</fullName>
    </submittedName>
</protein>
<comment type="caution">
    <text evidence="1">The sequence shown here is derived from an EMBL/GenBank/DDBJ whole genome shotgun (WGS) entry which is preliminary data.</text>
</comment>
<gene>
    <name evidence="1" type="ORF">ACOLOM_LOCUS12236</name>
</gene>
<evidence type="ECO:0000313" key="2">
    <source>
        <dbReference type="Proteomes" id="UP000789525"/>
    </source>
</evidence>
<sequence length="198" mass="22353">SAITPSNASIIPEYILQHTRHLASDPDVMVRCVYAQCLVPLTEIGALFLEMSHALKAHGTRRTGTDWEAQEESYDSALAELQSLIQEQLVTLLVDKSSVVKRTVLNNTSNTEETVVAKVLQALTELSGFGLFQKMRIWELMSAVFGFLYHPNVWIRQAARQLPKTDVWCILYPSLKYFLKSEVKDLDEETLLTCVKPP</sequence>
<feature type="non-terminal residue" evidence="1">
    <location>
        <position position="1"/>
    </location>
</feature>
<feature type="non-terminal residue" evidence="1">
    <location>
        <position position="198"/>
    </location>
</feature>
<accession>A0ACA9QA52</accession>
<keyword evidence="2" id="KW-1185">Reference proteome</keyword>
<dbReference type="EMBL" id="CAJVPT010048487">
    <property type="protein sequence ID" value="CAG8742179.1"/>
    <property type="molecule type" value="Genomic_DNA"/>
</dbReference>
<name>A0ACA9QA52_9GLOM</name>
<evidence type="ECO:0000313" key="1">
    <source>
        <dbReference type="EMBL" id="CAG8742179.1"/>
    </source>
</evidence>